<dbReference type="AlphaFoldDB" id="A0A7K0DV43"/>
<dbReference type="OrthoDB" id="3729831at2"/>
<dbReference type="Proteomes" id="UP000431401">
    <property type="component" value="Unassembled WGS sequence"/>
</dbReference>
<dbReference type="RefSeq" id="WP_153346556.1">
    <property type="nucleotide sequence ID" value="NZ_WEGI01000011.1"/>
</dbReference>
<dbReference type="EMBL" id="WEGI01000011">
    <property type="protein sequence ID" value="MQY29615.1"/>
    <property type="molecule type" value="Genomic_DNA"/>
</dbReference>
<evidence type="ECO:0000313" key="3">
    <source>
        <dbReference type="Proteomes" id="UP000431401"/>
    </source>
</evidence>
<dbReference type="InterPro" id="IPR012338">
    <property type="entry name" value="Beta-lactam/transpept-like"/>
</dbReference>
<organism evidence="2 3">
    <name type="scientific">Nocardia aurantia</name>
    <dbReference type="NCBI Taxonomy" id="2585199"/>
    <lineage>
        <taxon>Bacteria</taxon>
        <taxon>Bacillati</taxon>
        <taxon>Actinomycetota</taxon>
        <taxon>Actinomycetes</taxon>
        <taxon>Mycobacteriales</taxon>
        <taxon>Nocardiaceae</taxon>
        <taxon>Nocardia</taxon>
    </lineage>
</organism>
<feature type="region of interest" description="Disordered" evidence="1">
    <location>
        <begin position="1"/>
        <end position="23"/>
    </location>
</feature>
<evidence type="ECO:0000313" key="2">
    <source>
        <dbReference type="EMBL" id="MQY29615.1"/>
    </source>
</evidence>
<gene>
    <name evidence="2" type="ORF">NRB56_52060</name>
</gene>
<evidence type="ECO:0000256" key="1">
    <source>
        <dbReference type="SAM" id="MobiDB-lite"/>
    </source>
</evidence>
<sequence>MHAPRARLVEAHPVSPGAMTTDRGSGRYRAARLLGAAACIALAAACSGNSVAPMVSPSSEAAAKPVTTGSVVAALPGTLAADFMSLQANLNGHAGLAIMPVGGDQMVTLGDWTTGPAWATMKVPLALAVQAANSGTITPSMTTVMTESDNSSGDVLWQALGSADAAAKAVTAVLRQGGDQKTTVSSSRTRADLPPYLQTGWALTDQLRFVSHIPCLPNADAMLALMIKVAWNQQWGLAKLDNTQFKSGWGTDTNGNYLIRQFGIITTSSGQVAVAIAAQANSGTLDAGTQIVTKVSDLVSKHLDEQVGGTCAKGR</sequence>
<dbReference type="Gene3D" id="3.40.710.10">
    <property type="entry name" value="DD-peptidase/beta-lactamase superfamily"/>
    <property type="match status" value="1"/>
</dbReference>
<reference evidence="2 3" key="1">
    <citation type="submission" date="2019-10" db="EMBL/GenBank/DDBJ databases">
        <title>Nocardia macrotermitis sp. nov. and Nocardia aurantia sp. nov., isolated from the gut of fungus growing-termite Macrotermes natalensis.</title>
        <authorList>
            <person name="Benndorf R."/>
            <person name="Schwitalla J."/>
            <person name="Martin K."/>
            <person name="De Beer W."/>
            <person name="Kaster A.-K."/>
            <person name="Vollmers J."/>
            <person name="Poulsen M."/>
            <person name="Beemelmanns C."/>
        </authorList>
    </citation>
    <scope>NUCLEOTIDE SEQUENCE [LARGE SCALE GENOMIC DNA]</scope>
    <source>
        <strain evidence="2 3">RB56</strain>
    </source>
</reference>
<dbReference type="SUPFAM" id="SSF56601">
    <property type="entry name" value="beta-lactamase/transpeptidase-like"/>
    <property type="match status" value="1"/>
</dbReference>
<comment type="caution">
    <text evidence="2">The sequence shown here is derived from an EMBL/GenBank/DDBJ whole genome shotgun (WGS) entry which is preliminary data.</text>
</comment>
<keyword evidence="3" id="KW-1185">Reference proteome</keyword>
<protein>
    <recommendedName>
        <fullName evidence="4">Serine hydrolase</fullName>
    </recommendedName>
</protein>
<accession>A0A7K0DV43</accession>
<name>A0A7K0DV43_9NOCA</name>
<evidence type="ECO:0008006" key="4">
    <source>
        <dbReference type="Google" id="ProtNLM"/>
    </source>
</evidence>
<proteinExistence type="predicted"/>